<reference evidence="2" key="1">
    <citation type="submission" date="2018-10" db="EMBL/GenBank/DDBJ databases">
        <title>Iterative Subtractive Binning of Freshwater Chronoseries Metagenomes Recovers Nearly Complete Genomes from over Four Hundred Novel Species.</title>
        <authorList>
            <person name="Rodriguez-R L.M."/>
            <person name="Tsementzi D."/>
            <person name="Luo C."/>
            <person name="Konstantinidis K.T."/>
        </authorList>
    </citation>
    <scope>NUCLEOTIDE SEQUENCE</scope>
    <source>
        <strain evidence="2">WB5_2A_028</strain>
    </source>
</reference>
<dbReference type="EMBL" id="RFXN01000015">
    <property type="protein sequence ID" value="NBR93637.1"/>
    <property type="molecule type" value="Genomic_DNA"/>
</dbReference>
<protein>
    <submittedName>
        <fullName evidence="2">Uncharacterized protein</fullName>
    </submittedName>
</protein>
<keyword evidence="1" id="KW-0812">Transmembrane</keyword>
<sequence>MRSLRELSDRQIIRIALILWALIAISSLITNTFDFTWSAIIAIALGGYGLRVIRKREKN</sequence>
<dbReference type="Proteomes" id="UP000740727">
    <property type="component" value="Unassembled WGS sequence"/>
</dbReference>
<proteinExistence type="predicted"/>
<name>A0A965GDG7_9PROT</name>
<dbReference type="AlphaFoldDB" id="A0A965GDG7"/>
<evidence type="ECO:0000313" key="3">
    <source>
        <dbReference type="Proteomes" id="UP000740727"/>
    </source>
</evidence>
<organism evidence="2 3">
    <name type="scientific">Candidatus Fonsibacter lacus</name>
    <dbReference type="NCBI Taxonomy" id="2576439"/>
    <lineage>
        <taxon>Bacteria</taxon>
        <taxon>Pseudomonadati</taxon>
        <taxon>Pseudomonadota</taxon>
        <taxon>Alphaproteobacteria</taxon>
        <taxon>Candidatus Pelagibacterales</taxon>
        <taxon>Candidatus Pelagibacterales incertae sedis</taxon>
        <taxon>Candidatus Fonsibacter</taxon>
    </lineage>
</organism>
<feature type="transmembrane region" description="Helical" evidence="1">
    <location>
        <begin position="35"/>
        <end position="53"/>
    </location>
</feature>
<feature type="transmembrane region" description="Helical" evidence="1">
    <location>
        <begin position="12"/>
        <end position="29"/>
    </location>
</feature>
<evidence type="ECO:0000256" key="1">
    <source>
        <dbReference type="SAM" id="Phobius"/>
    </source>
</evidence>
<keyword evidence="1" id="KW-0472">Membrane</keyword>
<comment type="caution">
    <text evidence="2">The sequence shown here is derived from an EMBL/GenBank/DDBJ whole genome shotgun (WGS) entry which is preliminary data.</text>
</comment>
<evidence type="ECO:0000313" key="2">
    <source>
        <dbReference type="EMBL" id="NBR93637.1"/>
    </source>
</evidence>
<accession>A0A965GDG7</accession>
<gene>
    <name evidence="2" type="ORF">EBT44_02125</name>
</gene>
<keyword evidence="1" id="KW-1133">Transmembrane helix</keyword>